<feature type="compositionally biased region" description="Basic and acidic residues" evidence="1">
    <location>
        <begin position="1"/>
        <end position="11"/>
    </location>
</feature>
<accession>A0A834P0Z7</accession>
<evidence type="ECO:0000256" key="1">
    <source>
        <dbReference type="SAM" id="MobiDB-lite"/>
    </source>
</evidence>
<feature type="compositionally biased region" description="Acidic residues" evidence="1">
    <location>
        <begin position="118"/>
        <end position="140"/>
    </location>
</feature>
<feature type="region of interest" description="Disordered" evidence="1">
    <location>
        <begin position="100"/>
        <end position="140"/>
    </location>
</feature>
<name>A0A834P0Z7_VESPE</name>
<feature type="compositionally biased region" description="Basic and acidic residues" evidence="1">
    <location>
        <begin position="100"/>
        <end position="117"/>
    </location>
</feature>
<gene>
    <name evidence="2" type="ORF">H0235_009032</name>
</gene>
<comment type="caution">
    <text evidence="2">The sequence shown here is derived from an EMBL/GenBank/DDBJ whole genome shotgun (WGS) entry which is preliminary data.</text>
</comment>
<evidence type="ECO:0000313" key="2">
    <source>
        <dbReference type="EMBL" id="KAF7423749.1"/>
    </source>
</evidence>
<reference evidence="2" key="1">
    <citation type="journal article" date="2020" name="G3 (Bethesda)">
        <title>High-Quality Assemblies for Three Invasive Social Wasps from the &lt;i&gt;Vespula&lt;/i&gt; Genus.</title>
        <authorList>
            <person name="Harrop T.W.R."/>
            <person name="Guhlin J."/>
            <person name="McLaughlin G.M."/>
            <person name="Permina E."/>
            <person name="Stockwell P."/>
            <person name="Gilligan J."/>
            <person name="Le Lec M.F."/>
            <person name="Gruber M.A.M."/>
            <person name="Quinn O."/>
            <person name="Lovegrove M."/>
            <person name="Duncan E.J."/>
            <person name="Remnant E.J."/>
            <person name="Van Eeckhoven J."/>
            <person name="Graham B."/>
            <person name="Knapp R.A."/>
            <person name="Langford K.W."/>
            <person name="Kronenberg Z."/>
            <person name="Press M.O."/>
            <person name="Eacker S.M."/>
            <person name="Wilson-Rankin E.E."/>
            <person name="Purcell J."/>
            <person name="Lester P.J."/>
            <person name="Dearden P.K."/>
        </authorList>
    </citation>
    <scope>NUCLEOTIDE SEQUENCE</scope>
    <source>
        <strain evidence="2">Volc-1</strain>
    </source>
</reference>
<dbReference type="EMBL" id="JACSDY010000007">
    <property type="protein sequence ID" value="KAF7423749.1"/>
    <property type="molecule type" value="Genomic_DNA"/>
</dbReference>
<organism evidence="2 3">
    <name type="scientific">Vespula pensylvanica</name>
    <name type="common">Western yellow jacket</name>
    <name type="synonym">Wasp</name>
    <dbReference type="NCBI Taxonomy" id="30213"/>
    <lineage>
        <taxon>Eukaryota</taxon>
        <taxon>Metazoa</taxon>
        <taxon>Ecdysozoa</taxon>
        <taxon>Arthropoda</taxon>
        <taxon>Hexapoda</taxon>
        <taxon>Insecta</taxon>
        <taxon>Pterygota</taxon>
        <taxon>Neoptera</taxon>
        <taxon>Endopterygota</taxon>
        <taxon>Hymenoptera</taxon>
        <taxon>Apocrita</taxon>
        <taxon>Aculeata</taxon>
        <taxon>Vespoidea</taxon>
        <taxon>Vespidae</taxon>
        <taxon>Vespinae</taxon>
        <taxon>Vespula</taxon>
    </lineage>
</organism>
<sequence>MGGLTKEEDPQSGHIGSVFGRVPVPPSNTQEGLLLIITTTLSQFRGTFTTGVTLSFDRPENVPTRESKWFYTSGRHSNWFSRVLSILRYRRNIDCDLQMKERKKREGLDREKSARDFYDDDDDDDDDGDDGDDDNDDDDL</sequence>
<evidence type="ECO:0000313" key="3">
    <source>
        <dbReference type="Proteomes" id="UP000600918"/>
    </source>
</evidence>
<dbReference type="AlphaFoldDB" id="A0A834P0Z7"/>
<proteinExistence type="predicted"/>
<protein>
    <submittedName>
        <fullName evidence="2">Uncharacterized protein</fullName>
    </submittedName>
</protein>
<dbReference type="Proteomes" id="UP000600918">
    <property type="component" value="Unassembled WGS sequence"/>
</dbReference>
<feature type="region of interest" description="Disordered" evidence="1">
    <location>
        <begin position="1"/>
        <end position="23"/>
    </location>
</feature>
<keyword evidence="3" id="KW-1185">Reference proteome</keyword>